<name>A0ACB9ZKB8_CATRO</name>
<evidence type="ECO:0000313" key="1">
    <source>
        <dbReference type="EMBL" id="KAI5647498.1"/>
    </source>
</evidence>
<accession>A0ACB9ZKB8</accession>
<gene>
    <name evidence="1" type="ORF">M9H77_33503</name>
</gene>
<sequence>MYQSNAHNSDHLTFLPPLVDYQFLNNDFDFSEIFTDFNYANYNYNNSTSDNFSGFQFNENCEEIISPNYASEDLSDIILTDIFKDQDNYEDEVVAGDQEEELITTPTSRGGGGGGGCEQRSNEEWIRYRGVRRRPWGKFAAEIRDPKRKGSRIWLGTYETAEDAALAFDQAAFQLRGSRARLNFPNLIGSANAPVRVSPRRRSSSCHLRPQ</sequence>
<organism evidence="1 2">
    <name type="scientific">Catharanthus roseus</name>
    <name type="common">Madagascar periwinkle</name>
    <name type="synonym">Vinca rosea</name>
    <dbReference type="NCBI Taxonomy" id="4058"/>
    <lineage>
        <taxon>Eukaryota</taxon>
        <taxon>Viridiplantae</taxon>
        <taxon>Streptophyta</taxon>
        <taxon>Embryophyta</taxon>
        <taxon>Tracheophyta</taxon>
        <taxon>Spermatophyta</taxon>
        <taxon>Magnoliopsida</taxon>
        <taxon>eudicotyledons</taxon>
        <taxon>Gunneridae</taxon>
        <taxon>Pentapetalae</taxon>
        <taxon>asterids</taxon>
        <taxon>lamiids</taxon>
        <taxon>Gentianales</taxon>
        <taxon>Apocynaceae</taxon>
        <taxon>Rauvolfioideae</taxon>
        <taxon>Vinceae</taxon>
        <taxon>Catharanthinae</taxon>
        <taxon>Catharanthus</taxon>
    </lineage>
</organism>
<evidence type="ECO:0000313" key="2">
    <source>
        <dbReference type="Proteomes" id="UP001060085"/>
    </source>
</evidence>
<dbReference type="Proteomes" id="UP001060085">
    <property type="component" value="Linkage Group LG08"/>
</dbReference>
<comment type="caution">
    <text evidence="1">The sequence shown here is derived from an EMBL/GenBank/DDBJ whole genome shotgun (WGS) entry which is preliminary data.</text>
</comment>
<protein>
    <submittedName>
        <fullName evidence="1">Uncharacterized protein</fullName>
    </submittedName>
</protein>
<reference evidence="2" key="1">
    <citation type="journal article" date="2023" name="Nat. Plants">
        <title>Single-cell RNA sequencing provides a high-resolution roadmap for understanding the multicellular compartmentation of specialized metabolism.</title>
        <authorList>
            <person name="Sun S."/>
            <person name="Shen X."/>
            <person name="Li Y."/>
            <person name="Li Y."/>
            <person name="Wang S."/>
            <person name="Li R."/>
            <person name="Zhang H."/>
            <person name="Shen G."/>
            <person name="Guo B."/>
            <person name="Wei J."/>
            <person name="Xu J."/>
            <person name="St-Pierre B."/>
            <person name="Chen S."/>
            <person name="Sun C."/>
        </authorList>
    </citation>
    <scope>NUCLEOTIDE SEQUENCE [LARGE SCALE GENOMIC DNA]</scope>
</reference>
<keyword evidence="2" id="KW-1185">Reference proteome</keyword>
<proteinExistence type="predicted"/>
<dbReference type="EMBL" id="CM044708">
    <property type="protein sequence ID" value="KAI5647498.1"/>
    <property type="molecule type" value="Genomic_DNA"/>
</dbReference>